<dbReference type="Proteomes" id="UP000593626">
    <property type="component" value="Chromosome"/>
</dbReference>
<dbReference type="PIRSF" id="PIRSF004848">
    <property type="entry name" value="YBL036c_PLPDEIII"/>
    <property type="match status" value="1"/>
</dbReference>
<keyword evidence="1 2" id="KW-0663">Pyridoxal phosphate</keyword>
<evidence type="ECO:0000256" key="4">
    <source>
        <dbReference type="RuleBase" id="RU004514"/>
    </source>
</evidence>
<evidence type="ECO:0000256" key="1">
    <source>
        <dbReference type="ARBA" id="ARBA00022898"/>
    </source>
</evidence>
<evidence type="ECO:0000313" key="6">
    <source>
        <dbReference type="EMBL" id="QPC46269.1"/>
    </source>
</evidence>
<dbReference type="InterPro" id="IPR011078">
    <property type="entry name" value="PyrdxlP_homeostasis"/>
</dbReference>
<dbReference type="InterPro" id="IPR029066">
    <property type="entry name" value="PLP-binding_barrel"/>
</dbReference>
<proteinExistence type="inferred from homology"/>
<dbReference type="CDD" id="cd00635">
    <property type="entry name" value="PLPDE_III_YBL036c_like"/>
    <property type="match status" value="1"/>
</dbReference>
<comment type="cofactor">
    <cofactor evidence="3">
        <name>pyridoxal 5'-phosphate</name>
        <dbReference type="ChEBI" id="CHEBI:597326"/>
    </cofactor>
</comment>
<evidence type="ECO:0000256" key="3">
    <source>
        <dbReference type="PIRSR" id="PIRSR004848-1"/>
    </source>
</evidence>
<dbReference type="FunFam" id="3.20.20.10:FF:000011">
    <property type="entry name" value="Pyridoxal phosphate homeostasis protein"/>
    <property type="match status" value="1"/>
</dbReference>
<dbReference type="EMBL" id="CP049742">
    <property type="protein sequence ID" value="QPC46269.1"/>
    <property type="molecule type" value="Genomic_DNA"/>
</dbReference>
<dbReference type="PANTHER" id="PTHR10146">
    <property type="entry name" value="PROLINE SYNTHETASE CO-TRANSCRIBED BACTERIAL HOMOLOG PROTEIN"/>
    <property type="match status" value="1"/>
</dbReference>
<protein>
    <recommendedName>
        <fullName evidence="2">Pyridoxal phosphate homeostasis protein</fullName>
        <shortName evidence="2">PLP homeostasis protein</shortName>
    </recommendedName>
</protein>
<dbReference type="KEGG" id="mcui:G8O30_04490"/>
<accession>A0A7S8CA78</accession>
<dbReference type="RefSeq" id="WP_239673794.1">
    <property type="nucleotide sequence ID" value="NZ_CP049742.1"/>
</dbReference>
<dbReference type="PROSITE" id="PS01211">
    <property type="entry name" value="UPF0001"/>
    <property type="match status" value="1"/>
</dbReference>
<dbReference type="InterPro" id="IPR001608">
    <property type="entry name" value="Ala_racemase_N"/>
</dbReference>
<dbReference type="SUPFAM" id="SSF51419">
    <property type="entry name" value="PLP-binding barrel"/>
    <property type="match status" value="1"/>
</dbReference>
<comment type="similarity">
    <text evidence="2 4">Belongs to the pyridoxal phosphate-binding protein YggS/PROSC family.</text>
</comment>
<evidence type="ECO:0000313" key="7">
    <source>
        <dbReference type="Proteomes" id="UP000593626"/>
    </source>
</evidence>
<dbReference type="AlphaFoldDB" id="A0A7S8CA78"/>
<feature type="domain" description="Alanine racemase N-terminal" evidence="5">
    <location>
        <begin position="29"/>
        <end position="225"/>
    </location>
</feature>
<name>A0A7S8CA78_9BACI</name>
<evidence type="ECO:0000259" key="5">
    <source>
        <dbReference type="Pfam" id="PF01168"/>
    </source>
</evidence>
<dbReference type="PANTHER" id="PTHR10146:SF14">
    <property type="entry name" value="PYRIDOXAL PHOSPHATE HOMEOSTASIS PROTEIN"/>
    <property type="match status" value="1"/>
</dbReference>
<organism evidence="6 7">
    <name type="scientific">Mangrovibacillus cuniculi</name>
    <dbReference type="NCBI Taxonomy" id="2593652"/>
    <lineage>
        <taxon>Bacteria</taxon>
        <taxon>Bacillati</taxon>
        <taxon>Bacillota</taxon>
        <taxon>Bacilli</taxon>
        <taxon>Bacillales</taxon>
        <taxon>Bacillaceae</taxon>
        <taxon>Mangrovibacillus</taxon>
    </lineage>
</organism>
<feature type="modified residue" description="N6-(pyridoxal phosphate)lysine" evidence="2 3">
    <location>
        <position position="35"/>
    </location>
</feature>
<keyword evidence="7" id="KW-1185">Reference proteome</keyword>
<sequence>MQVKDKKAVIDKRILEACTRANRDRKDIHVIAVTKYVSNERTLEAVQAGIQHLGENRIEGLLAKQNVLKEEKQLEWHFIGTLQSRKVKEVIGSVDYIHSLDRISIAKEIEKRSFHTVNCFVQVNVSSEESKHGLSPTEIIPFIEKLREFPKVKVIGLMTMAPNTNDESTLRECFKQLREIRDTIIEMEFSHAPCKELSMGMSNDFEIAIEEGATYIRIGTSLVGEEE</sequence>
<dbReference type="NCBIfam" id="TIGR00044">
    <property type="entry name" value="YggS family pyridoxal phosphate-dependent enzyme"/>
    <property type="match status" value="1"/>
</dbReference>
<evidence type="ECO:0000256" key="2">
    <source>
        <dbReference type="HAMAP-Rule" id="MF_02087"/>
    </source>
</evidence>
<gene>
    <name evidence="6" type="ORF">G8O30_04490</name>
</gene>
<dbReference type="HAMAP" id="MF_02087">
    <property type="entry name" value="PLP_homeostasis"/>
    <property type="match status" value="1"/>
</dbReference>
<comment type="function">
    <text evidence="2">Pyridoxal 5'-phosphate (PLP)-binding protein, which is involved in PLP homeostasis.</text>
</comment>
<dbReference type="Gene3D" id="3.20.20.10">
    <property type="entry name" value="Alanine racemase"/>
    <property type="match status" value="1"/>
</dbReference>
<reference evidence="6 7" key="1">
    <citation type="submission" date="2019-07" db="EMBL/GenBank/DDBJ databases">
        <title>Genome sequence of 2 isolates from Red Sea Mangroves.</title>
        <authorList>
            <person name="Sefrji F."/>
            <person name="Michoud G."/>
            <person name="Merlino G."/>
            <person name="Daffonchio D."/>
        </authorList>
    </citation>
    <scope>NUCLEOTIDE SEQUENCE [LARGE SCALE GENOMIC DNA]</scope>
    <source>
        <strain evidence="6 7">R1DC41</strain>
    </source>
</reference>
<dbReference type="GO" id="GO:0030170">
    <property type="term" value="F:pyridoxal phosphate binding"/>
    <property type="evidence" value="ECO:0007669"/>
    <property type="project" value="UniProtKB-UniRule"/>
</dbReference>
<dbReference type="Pfam" id="PF01168">
    <property type="entry name" value="Ala_racemase_N"/>
    <property type="match status" value="1"/>
</dbReference>